<proteinExistence type="predicted"/>
<dbReference type="EMBL" id="KL647843">
    <property type="protein sequence ID" value="KEY73449.1"/>
    <property type="molecule type" value="Genomic_DNA"/>
</dbReference>
<name>A0A084B7C0_STACB</name>
<accession>A0A084B7C0</accession>
<organism evidence="1 2">
    <name type="scientific">Stachybotrys chartarum (strain CBS 109288 / IBT 7711)</name>
    <name type="common">Toxic black mold</name>
    <name type="synonym">Stilbospora chartarum</name>
    <dbReference type="NCBI Taxonomy" id="1280523"/>
    <lineage>
        <taxon>Eukaryota</taxon>
        <taxon>Fungi</taxon>
        <taxon>Dikarya</taxon>
        <taxon>Ascomycota</taxon>
        <taxon>Pezizomycotina</taxon>
        <taxon>Sordariomycetes</taxon>
        <taxon>Hypocreomycetidae</taxon>
        <taxon>Hypocreales</taxon>
        <taxon>Stachybotryaceae</taxon>
        <taxon>Stachybotrys</taxon>
    </lineage>
</organism>
<reference evidence="1 2" key="1">
    <citation type="journal article" date="2014" name="BMC Genomics">
        <title>Comparative genome sequencing reveals chemotype-specific gene clusters in the toxigenic black mold Stachybotrys.</title>
        <authorList>
            <person name="Semeiks J."/>
            <person name="Borek D."/>
            <person name="Otwinowski Z."/>
            <person name="Grishin N.V."/>
        </authorList>
    </citation>
    <scope>NUCLEOTIDE SEQUENCE [LARGE SCALE GENOMIC DNA]</scope>
    <source>
        <strain evidence="2">CBS 109288 / IBT 7711</strain>
    </source>
</reference>
<feature type="non-terminal residue" evidence="1">
    <location>
        <position position="1"/>
    </location>
</feature>
<evidence type="ECO:0000313" key="1">
    <source>
        <dbReference type="EMBL" id="KEY73449.1"/>
    </source>
</evidence>
<gene>
    <name evidence="1" type="ORF">S7711_06863</name>
</gene>
<evidence type="ECO:0000313" key="2">
    <source>
        <dbReference type="Proteomes" id="UP000028045"/>
    </source>
</evidence>
<dbReference type="AlphaFoldDB" id="A0A084B7C0"/>
<dbReference type="Proteomes" id="UP000028045">
    <property type="component" value="Unassembled WGS sequence"/>
</dbReference>
<protein>
    <submittedName>
        <fullName evidence="1">Uncharacterized protein</fullName>
    </submittedName>
</protein>
<dbReference type="HOGENOM" id="CLU_798254_0_0_1"/>
<sequence>HANNGHEPKRVPRVPIVGERINQLHGSPVDGAEVGKGAHVELDENVAQQLYRERVQDAEAGGGQWAARAAEVSGWGWGWDEGRDEESAWEREVADHKRMGVLTEALNEALVYAFQSQVFRRSILCRIRDRISRTMPGQCTQTEDPATLVTKVQDQLPVSVWGEDGFVTQVTTHMNASYFLRPAEQSEDESAIATIAKSDFSQVTVRANRGFMLRAWKFQNENEERDLVARSRTVVETFARAHHIILLEGEQILSGCLYVELGTIAATQSRERIPVASPQNLAHPDDRCISNRATMRRTSLLSDTSPGGIELNANSGSYVFGEVDYTNTLVGSIVTLPSGTRPKQTISV</sequence>
<keyword evidence="2" id="KW-1185">Reference proteome</keyword>